<dbReference type="PRINTS" id="PR00094">
    <property type="entry name" value="ADENYLTKNASE"/>
</dbReference>
<gene>
    <name evidence="6" type="ORF">J4Q44_G00341570</name>
</gene>
<dbReference type="InterPro" id="IPR027417">
    <property type="entry name" value="P-loop_NTPase"/>
</dbReference>
<evidence type="ECO:0000256" key="1">
    <source>
        <dbReference type="ARBA" id="ARBA00022679"/>
    </source>
</evidence>
<dbReference type="CDD" id="cd22967">
    <property type="entry name" value="DD_AK7"/>
    <property type="match status" value="1"/>
</dbReference>
<reference evidence="6 7" key="1">
    <citation type="submission" date="2021-04" db="EMBL/GenBank/DDBJ databases">
        <authorList>
            <person name="De Guttry C."/>
            <person name="Zahm M."/>
            <person name="Klopp C."/>
            <person name="Cabau C."/>
            <person name="Louis A."/>
            <person name="Berthelot C."/>
            <person name="Parey E."/>
            <person name="Roest Crollius H."/>
            <person name="Montfort J."/>
            <person name="Robinson-Rechavi M."/>
            <person name="Bucao C."/>
            <person name="Bouchez O."/>
            <person name="Gislard M."/>
            <person name="Lluch J."/>
            <person name="Milhes M."/>
            <person name="Lampietro C."/>
            <person name="Lopez Roques C."/>
            <person name="Donnadieu C."/>
            <person name="Braasch I."/>
            <person name="Desvignes T."/>
            <person name="Postlethwait J."/>
            <person name="Bobe J."/>
            <person name="Wedekind C."/>
            <person name="Guiguen Y."/>
        </authorList>
    </citation>
    <scope>NUCLEOTIDE SEQUENCE [LARGE SCALE GENOMIC DNA]</scope>
    <source>
        <strain evidence="6">Cs_M1</strain>
        <tissue evidence="6">Blood</tissue>
    </source>
</reference>
<evidence type="ECO:0000313" key="6">
    <source>
        <dbReference type="EMBL" id="KAK6294931.1"/>
    </source>
</evidence>
<dbReference type="Gene3D" id="3.40.50.300">
    <property type="entry name" value="P-loop containing nucleotide triphosphate hydrolases"/>
    <property type="match status" value="1"/>
</dbReference>
<dbReference type="SUPFAM" id="SSF51735">
    <property type="entry name" value="NAD(P)-binding Rossmann-fold domains"/>
    <property type="match status" value="1"/>
</dbReference>
<dbReference type="Gene3D" id="1.20.890.10">
    <property type="entry name" value="cAMP-dependent protein kinase regulatory subunit, dimerization-anchoring domain"/>
    <property type="match status" value="1"/>
</dbReference>
<proteinExistence type="predicted"/>
<feature type="region of interest" description="Disordered" evidence="5">
    <location>
        <begin position="584"/>
        <end position="604"/>
    </location>
</feature>
<keyword evidence="2" id="KW-0547">Nucleotide-binding</keyword>
<dbReference type="SUPFAM" id="SSF52540">
    <property type="entry name" value="P-loop containing nucleoside triphosphate hydrolases"/>
    <property type="match status" value="1"/>
</dbReference>
<evidence type="ECO:0000256" key="2">
    <source>
        <dbReference type="ARBA" id="ARBA00022741"/>
    </source>
</evidence>
<evidence type="ECO:0008006" key="8">
    <source>
        <dbReference type="Google" id="ProtNLM"/>
    </source>
</evidence>
<dbReference type="InterPro" id="IPR047499">
    <property type="entry name" value="DD_AK7"/>
</dbReference>
<dbReference type="Pfam" id="PF05186">
    <property type="entry name" value="Dpy-30"/>
    <property type="match status" value="1"/>
</dbReference>
<dbReference type="InterPro" id="IPR007858">
    <property type="entry name" value="Dpy-30_motif"/>
</dbReference>
<sequence>MADEKKESYRTKRVFVNNIEQYSSKCIAKFLSTCIVGGSLEEAEEDGPPADELTLQDGTFQIVGTISNNDGENPSFALECYTSQNRDQLLPRLLECDVVVYNISENATAELIDEATWAISALHSDIESFASQKVFILISSVMTWAMSKPADPNDPEIPLTEDDYRRKRHHPNFKEHANAEKTVLKLGKTKKSKLSSYVVAAGAQYGMGENLLHYFFKASWLGEIARVPVFGPGTNVIPTIHVNDLAGVIQNVIDHKPKIHYFIAVDDSNNTFEDIVKIISFVLGPGKIKKVPKEEAYLTNALTNADVDHLSVNLRIEPIFLKETFNLHWVSEAGIIDNINGVVEEYKLLRLLLPIRICLLGPPAVGKSTVAETLCKHYKLHHIKLQEVIDEKMQHLEEAVNGAEQEGESEEAVSNAQDQLDSLKDSMEQNEGRLSDRLVYRIMRDKLNSTPCRNHGFVLDGFPKSYDQAKEIFYDEDMEPDYPRSKMPAYNKKIIPEFIFSLEASDDFLKERVQNLPESVAEKMRYSKDEYLSRLKKYRKANVEDETVLNYFDELEIHPEHIEVNNAVDPEYGAVMEKITRLVGHPRNYGPTPEEREEMERKSAEETAQRLVLETADWKRREAETAAKMAAQLEEWNRHVTEVKRQERELLVARSAPLRNYLMSYVMPSLTEGMMECCKAKPDDPVDFLAEYLLRNNSQD</sequence>
<keyword evidence="3" id="KW-0418">Kinase</keyword>
<keyword evidence="7" id="KW-1185">Reference proteome</keyword>
<name>A0AAN8KTV5_9TELE</name>
<dbReference type="InterPro" id="IPR036291">
    <property type="entry name" value="NAD(P)-bd_dom_sf"/>
</dbReference>
<evidence type="ECO:0000256" key="5">
    <source>
        <dbReference type="SAM" id="MobiDB-lite"/>
    </source>
</evidence>
<keyword evidence="4" id="KW-0175">Coiled coil</keyword>
<evidence type="ECO:0000256" key="4">
    <source>
        <dbReference type="SAM" id="Coils"/>
    </source>
</evidence>
<accession>A0AAN8KTV5</accession>
<dbReference type="EMBL" id="JAGTTL010000034">
    <property type="protein sequence ID" value="KAK6294931.1"/>
    <property type="molecule type" value="Genomic_DNA"/>
</dbReference>
<protein>
    <recommendedName>
        <fullName evidence="8">Nucleoside-diphosphate kinase</fullName>
    </recommendedName>
</protein>
<evidence type="ECO:0000313" key="7">
    <source>
        <dbReference type="Proteomes" id="UP001356427"/>
    </source>
</evidence>
<dbReference type="GO" id="GO:0005524">
    <property type="term" value="F:ATP binding"/>
    <property type="evidence" value="ECO:0007669"/>
    <property type="project" value="InterPro"/>
</dbReference>
<dbReference type="AlphaFoldDB" id="A0AAN8KTV5"/>
<dbReference type="Gene3D" id="3.40.50.720">
    <property type="entry name" value="NAD(P)-binding Rossmann-like Domain"/>
    <property type="match status" value="1"/>
</dbReference>
<dbReference type="CDD" id="cd01428">
    <property type="entry name" value="ADK"/>
    <property type="match status" value="1"/>
</dbReference>
<organism evidence="6 7">
    <name type="scientific">Coregonus suidteri</name>
    <dbReference type="NCBI Taxonomy" id="861788"/>
    <lineage>
        <taxon>Eukaryota</taxon>
        <taxon>Metazoa</taxon>
        <taxon>Chordata</taxon>
        <taxon>Craniata</taxon>
        <taxon>Vertebrata</taxon>
        <taxon>Euteleostomi</taxon>
        <taxon>Actinopterygii</taxon>
        <taxon>Neopterygii</taxon>
        <taxon>Teleostei</taxon>
        <taxon>Protacanthopterygii</taxon>
        <taxon>Salmoniformes</taxon>
        <taxon>Salmonidae</taxon>
        <taxon>Coregoninae</taxon>
        <taxon>Coregonus</taxon>
    </lineage>
</organism>
<evidence type="ECO:0000256" key="3">
    <source>
        <dbReference type="ARBA" id="ARBA00022777"/>
    </source>
</evidence>
<dbReference type="GO" id="GO:0006139">
    <property type="term" value="P:nucleobase-containing compound metabolic process"/>
    <property type="evidence" value="ECO:0007669"/>
    <property type="project" value="InterPro"/>
</dbReference>
<keyword evidence="1" id="KW-0808">Transferase</keyword>
<dbReference type="GO" id="GO:0019205">
    <property type="term" value="F:nucleobase-containing compound kinase activity"/>
    <property type="evidence" value="ECO:0007669"/>
    <property type="project" value="InterPro"/>
</dbReference>
<feature type="coiled-coil region" evidence="4">
    <location>
        <begin position="386"/>
        <end position="433"/>
    </location>
</feature>
<comment type="caution">
    <text evidence="6">The sequence shown here is derived from an EMBL/GenBank/DDBJ whole genome shotgun (WGS) entry which is preliminary data.</text>
</comment>
<dbReference type="PANTHER" id="PTHR23359">
    <property type="entry name" value="NUCLEOTIDE KINASE"/>
    <property type="match status" value="1"/>
</dbReference>
<dbReference type="InterPro" id="IPR000850">
    <property type="entry name" value="Adenylat/UMP-CMP_kin"/>
</dbReference>
<dbReference type="Pfam" id="PF00406">
    <property type="entry name" value="ADK"/>
    <property type="match status" value="1"/>
</dbReference>
<dbReference type="Proteomes" id="UP001356427">
    <property type="component" value="Unassembled WGS sequence"/>
</dbReference>